<keyword evidence="2" id="KW-1185">Reference proteome</keyword>
<dbReference type="AlphaFoldDB" id="A0A843WK69"/>
<name>A0A843WK69_COLES</name>
<dbReference type="EMBL" id="NMUH01003504">
    <property type="protein sequence ID" value="MQM05941.1"/>
    <property type="molecule type" value="Genomic_DNA"/>
</dbReference>
<evidence type="ECO:0000313" key="2">
    <source>
        <dbReference type="Proteomes" id="UP000652761"/>
    </source>
</evidence>
<dbReference type="Proteomes" id="UP000652761">
    <property type="component" value="Unassembled WGS sequence"/>
</dbReference>
<reference evidence="1" key="1">
    <citation type="submission" date="2017-07" db="EMBL/GenBank/DDBJ databases">
        <title>Taro Niue Genome Assembly and Annotation.</title>
        <authorList>
            <person name="Atibalentja N."/>
            <person name="Keating K."/>
            <person name="Fields C.J."/>
        </authorList>
    </citation>
    <scope>NUCLEOTIDE SEQUENCE</scope>
    <source>
        <strain evidence="1">Niue_2</strain>
        <tissue evidence="1">Leaf</tissue>
    </source>
</reference>
<accession>A0A843WK69</accession>
<proteinExistence type="predicted"/>
<evidence type="ECO:0000313" key="1">
    <source>
        <dbReference type="EMBL" id="MQM05941.1"/>
    </source>
</evidence>
<sequence length="81" mass="9178">MAGGVYHRTVGPTWWGPLGFFSPVVYTTGGMHGRWCIPPDRKAHLGFFHRWCTPLVVRFAGRWCTPPGYLTGGSPFFYFLL</sequence>
<comment type="caution">
    <text evidence="1">The sequence shown here is derived from an EMBL/GenBank/DDBJ whole genome shotgun (WGS) entry which is preliminary data.</text>
</comment>
<gene>
    <name evidence="1" type="ORF">Taro_038758</name>
</gene>
<organism evidence="1 2">
    <name type="scientific">Colocasia esculenta</name>
    <name type="common">Wild taro</name>
    <name type="synonym">Arum esculentum</name>
    <dbReference type="NCBI Taxonomy" id="4460"/>
    <lineage>
        <taxon>Eukaryota</taxon>
        <taxon>Viridiplantae</taxon>
        <taxon>Streptophyta</taxon>
        <taxon>Embryophyta</taxon>
        <taxon>Tracheophyta</taxon>
        <taxon>Spermatophyta</taxon>
        <taxon>Magnoliopsida</taxon>
        <taxon>Liliopsida</taxon>
        <taxon>Araceae</taxon>
        <taxon>Aroideae</taxon>
        <taxon>Colocasieae</taxon>
        <taxon>Colocasia</taxon>
    </lineage>
</organism>
<protein>
    <submittedName>
        <fullName evidence="1">Uncharacterized protein</fullName>
    </submittedName>
</protein>